<dbReference type="InterPro" id="IPR004045">
    <property type="entry name" value="Glutathione_S-Trfase_N"/>
</dbReference>
<evidence type="ECO:0000313" key="4">
    <source>
        <dbReference type="Proteomes" id="UP000279259"/>
    </source>
</evidence>
<proteinExistence type="predicted"/>
<dbReference type="EMBL" id="RSCD01000001">
    <property type="protein sequence ID" value="RSH94922.1"/>
    <property type="molecule type" value="Genomic_DNA"/>
</dbReference>
<dbReference type="SUPFAM" id="SSF52833">
    <property type="entry name" value="Thioredoxin-like"/>
    <property type="match status" value="1"/>
</dbReference>
<dbReference type="PANTHER" id="PTHR43968">
    <property type="match status" value="1"/>
</dbReference>
<dbReference type="OrthoDB" id="202840at2759"/>
<protein>
    <submittedName>
        <fullName evidence="3">Uncharacterized protein</fullName>
    </submittedName>
</protein>
<dbReference type="PANTHER" id="PTHR43968:SF8">
    <property type="entry name" value="S-TRANSFERASE, PUTATIVE (AFU_ORTHOLOGUE AFUA_2G00590)-RELATED"/>
    <property type="match status" value="1"/>
</dbReference>
<dbReference type="STRING" id="1890683.A0A427YV10"/>
<gene>
    <name evidence="3" type="ORF">EHS25_000006</name>
</gene>
<dbReference type="PROSITE" id="PS50404">
    <property type="entry name" value="GST_NTER"/>
    <property type="match status" value="1"/>
</dbReference>
<dbReference type="InterPro" id="IPR040079">
    <property type="entry name" value="Glutathione_S-Trfase"/>
</dbReference>
<dbReference type="GO" id="GO:0005737">
    <property type="term" value="C:cytoplasm"/>
    <property type="evidence" value="ECO:0007669"/>
    <property type="project" value="TreeGrafter"/>
</dbReference>
<feature type="domain" description="GST N-terminal" evidence="1">
    <location>
        <begin position="7"/>
        <end position="86"/>
    </location>
</feature>
<dbReference type="InterPro" id="IPR050983">
    <property type="entry name" value="GST_Omega/HSP26"/>
</dbReference>
<dbReference type="InterPro" id="IPR010987">
    <property type="entry name" value="Glutathione-S-Trfase_C-like"/>
</dbReference>
<dbReference type="CDD" id="cd00570">
    <property type="entry name" value="GST_N_family"/>
    <property type="match status" value="1"/>
</dbReference>
<name>A0A427YV10_9TREE</name>
<reference evidence="3 4" key="1">
    <citation type="submission" date="2018-11" db="EMBL/GenBank/DDBJ databases">
        <title>Genome sequence of Saitozyma podzolica DSM 27192.</title>
        <authorList>
            <person name="Aliyu H."/>
            <person name="Gorte O."/>
            <person name="Ochsenreither K."/>
        </authorList>
    </citation>
    <scope>NUCLEOTIDE SEQUENCE [LARGE SCALE GENOMIC DNA]</scope>
    <source>
        <strain evidence="3 4">DSM 27192</strain>
    </source>
</reference>
<dbReference type="SUPFAM" id="SSF47616">
    <property type="entry name" value="GST C-terminal domain-like"/>
    <property type="match status" value="1"/>
</dbReference>
<dbReference type="Gene3D" id="1.20.1050.10">
    <property type="match status" value="1"/>
</dbReference>
<sequence>MASVEVPKIKLYTNYGCPWAGRVHIALGAQQIPFEEEQIDLKAPRTPEYLAINPRGKVPALAYNGEILTESAVIAQFIADLKSDGILPASGTPAGALERARVNWIVGAYFDNVNHQWNKLLAAKTDAEAVAAAEAYVQAVVKEVEPHLQSAAPYFDGSKKITLVEVLTGPFLLRLFSAAKHGLVPSTLVPQLAERAPKFSAWAQATISNPTVISIYNEDEVVAGFKERIAKARAA</sequence>
<comment type="caution">
    <text evidence="3">The sequence shown here is derived from an EMBL/GenBank/DDBJ whole genome shotgun (WGS) entry which is preliminary data.</text>
</comment>
<organism evidence="3 4">
    <name type="scientific">Saitozyma podzolica</name>
    <dbReference type="NCBI Taxonomy" id="1890683"/>
    <lineage>
        <taxon>Eukaryota</taxon>
        <taxon>Fungi</taxon>
        <taxon>Dikarya</taxon>
        <taxon>Basidiomycota</taxon>
        <taxon>Agaricomycotina</taxon>
        <taxon>Tremellomycetes</taxon>
        <taxon>Tremellales</taxon>
        <taxon>Trimorphomycetaceae</taxon>
        <taxon>Saitozyma</taxon>
    </lineage>
</organism>
<evidence type="ECO:0000259" key="1">
    <source>
        <dbReference type="PROSITE" id="PS50404"/>
    </source>
</evidence>
<dbReference type="InterPro" id="IPR036249">
    <property type="entry name" value="Thioredoxin-like_sf"/>
</dbReference>
<dbReference type="Gene3D" id="3.40.30.10">
    <property type="entry name" value="Glutaredoxin"/>
    <property type="match status" value="1"/>
</dbReference>
<dbReference type="SFLD" id="SFLDG00358">
    <property type="entry name" value="Main_(cytGST)"/>
    <property type="match status" value="1"/>
</dbReference>
<dbReference type="Proteomes" id="UP000279259">
    <property type="component" value="Unassembled WGS sequence"/>
</dbReference>
<feature type="domain" description="GST C-terminal" evidence="2">
    <location>
        <begin position="95"/>
        <end position="225"/>
    </location>
</feature>
<evidence type="ECO:0000313" key="3">
    <source>
        <dbReference type="EMBL" id="RSH94922.1"/>
    </source>
</evidence>
<keyword evidence="4" id="KW-1185">Reference proteome</keyword>
<dbReference type="InterPro" id="IPR036282">
    <property type="entry name" value="Glutathione-S-Trfase_C_sf"/>
</dbReference>
<dbReference type="AlphaFoldDB" id="A0A427YV10"/>
<evidence type="ECO:0000259" key="2">
    <source>
        <dbReference type="PROSITE" id="PS50405"/>
    </source>
</evidence>
<dbReference type="Pfam" id="PF13409">
    <property type="entry name" value="GST_N_2"/>
    <property type="match status" value="1"/>
</dbReference>
<dbReference type="SFLD" id="SFLDS00019">
    <property type="entry name" value="Glutathione_Transferase_(cytos"/>
    <property type="match status" value="1"/>
</dbReference>
<accession>A0A427YV10</accession>
<dbReference type="PROSITE" id="PS50405">
    <property type="entry name" value="GST_CTER"/>
    <property type="match status" value="1"/>
</dbReference>